<dbReference type="SUPFAM" id="SSF82771">
    <property type="entry name" value="GIY-YIG endonuclease"/>
    <property type="match status" value="1"/>
</dbReference>
<evidence type="ECO:0000313" key="8">
    <source>
        <dbReference type="Proteomes" id="UP000464317"/>
    </source>
</evidence>
<dbReference type="InterPro" id="IPR001162">
    <property type="entry name" value="UvrC_RNase_H_dom"/>
</dbReference>
<dbReference type="EMBL" id="AP022325">
    <property type="protein sequence ID" value="BBU47361.1"/>
    <property type="molecule type" value="Genomic_DNA"/>
</dbReference>
<protein>
    <submittedName>
        <fullName evidence="7">UvrABC system protein C</fullName>
    </submittedName>
</protein>
<reference evidence="7 8" key="1">
    <citation type="submission" date="2020-01" db="EMBL/GenBank/DDBJ databases">
        <title>Complete genome sequence of Mycoplasma felis strain Myco-2.</title>
        <authorList>
            <person name="Kinoshita Y."/>
            <person name="Niwa H."/>
            <person name="Uchida-Fujii E."/>
            <person name="Nukada T."/>
        </authorList>
    </citation>
    <scope>NUCLEOTIDE SEQUENCE [LARGE SCALE GENOMIC DNA]</scope>
    <source>
        <strain evidence="7 8">Myco-2</strain>
    </source>
</reference>
<keyword evidence="2" id="KW-0227">DNA damage</keyword>
<dbReference type="Gene3D" id="1.10.150.20">
    <property type="entry name" value="5' to 3' exonuclease, C-terminal subdomain"/>
    <property type="match status" value="1"/>
</dbReference>
<proteinExistence type="predicted"/>
<evidence type="ECO:0000256" key="1">
    <source>
        <dbReference type="ARBA" id="ARBA00022490"/>
    </source>
</evidence>
<keyword evidence="4" id="KW-0267">Excision nuclease</keyword>
<organism evidence="7 8">
    <name type="scientific">Mycoplasmopsis felis</name>
    <dbReference type="NCBI Taxonomy" id="33923"/>
    <lineage>
        <taxon>Bacteria</taxon>
        <taxon>Bacillati</taxon>
        <taxon>Mycoplasmatota</taxon>
        <taxon>Mycoplasmoidales</taxon>
        <taxon>Metamycoplasmataceae</taxon>
        <taxon>Mycoplasmopsis</taxon>
    </lineage>
</organism>
<dbReference type="Gene3D" id="3.40.1440.10">
    <property type="entry name" value="GIY-YIG endonuclease"/>
    <property type="match status" value="1"/>
</dbReference>
<evidence type="ECO:0000313" key="7">
    <source>
        <dbReference type="EMBL" id="BBU47361.1"/>
    </source>
</evidence>
<dbReference type="AlphaFoldDB" id="A0A809RTI0"/>
<dbReference type="PANTHER" id="PTHR30562">
    <property type="entry name" value="UVRC/OXIDOREDUCTASE"/>
    <property type="match status" value="1"/>
</dbReference>
<sequence length="584" mass="69741">MTNKLIDNKLYTSINQNVPTSPGVYLWKNSSGEVVYVGKAINLRKRMKQYFEGHINSWLTPIMMEVICDYDFIIAKSERDAFALELNQIKKYNPIYNIKLREKRNYPYFVFKIQKNELDIKILSEIKDKTKYDYKFGPLTPNTQYSDFLDILINYFLYSEGLKIINQDNTYWNNKLDLIKNIFTFKDDWFYKELQKREIWFSDNMNFEWALKYKKGLNFLDKIKETQITEISNMQILHFFAFEKYNDKVFISIRFYQNGSLIFVEHINKEWKGIISDFIEQYLNNFYLNTNYSPNKILIDCIYKDNELMFNDYINSKIFYPQKGILKQIIDNLNEQNHSIVMIKNKYMNKNNLNNIWIDIRNSLNLNSLNRIFIFDNSFINNKKELCGVVDVYDQTGYVKKMSKVNNLEKYKLNMIKQSDVQFTYYNAACYLNSNILYKIKEDDIFIADGSIQQIKEIKEALKQFDLNNKVFGLVKNNYHKTDKLIDENGKQIKIDDITFKFLSSIQEKVDKRAKFYLNKNKNNNNKSSLLKIKGIGKQTESKLLNYFKTFEKIKKAKFSEIELVVGKKFAKLIYDELNKEESN</sequence>
<dbReference type="InterPro" id="IPR035901">
    <property type="entry name" value="GIY-YIG_endonuc_sf"/>
</dbReference>
<keyword evidence="5" id="KW-0234">DNA repair</keyword>
<evidence type="ECO:0000256" key="5">
    <source>
        <dbReference type="ARBA" id="ARBA00023204"/>
    </source>
</evidence>
<accession>A0A809RTI0</accession>
<dbReference type="Gene3D" id="3.30.420.340">
    <property type="entry name" value="UvrC, RNAse H endonuclease domain"/>
    <property type="match status" value="1"/>
</dbReference>
<dbReference type="InterPro" id="IPR050066">
    <property type="entry name" value="UvrABC_protein_C"/>
</dbReference>
<dbReference type="InterPro" id="IPR038476">
    <property type="entry name" value="UvrC_RNase_H_dom_sf"/>
</dbReference>
<dbReference type="GO" id="GO:0009381">
    <property type="term" value="F:excinuclease ABC activity"/>
    <property type="evidence" value="ECO:0007669"/>
    <property type="project" value="InterPro"/>
</dbReference>
<feature type="domain" description="GIY-YIG" evidence="6">
    <location>
        <begin position="20"/>
        <end position="98"/>
    </location>
</feature>
<dbReference type="Pfam" id="PF08459">
    <property type="entry name" value="UvrC_RNaseH_dom"/>
    <property type="match status" value="1"/>
</dbReference>
<evidence type="ECO:0000256" key="4">
    <source>
        <dbReference type="ARBA" id="ARBA00022881"/>
    </source>
</evidence>
<dbReference type="GO" id="GO:0009380">
    <property type="term" value="C:excinuclease repair complex"/>
    <property type="evidence" value="ECO:0007669"/>
    <property type="project" value="TreeGrafter"/>
</dbReference>
<dbReference type="Proteomes" id="UP000464317">
    <property type="component" value="Chromosome"/>
</dbReference>
<dbReference type="SMART" id="SM00465">
    <property type="entry name" value="GIYc"/>
    <property type="match status" value="1"/>
</dbReference>
<dbReference type="Pfam" id="PF14520">
    <property type="entry name" value="HHH_5"/>
    <property type="match status" value="1"/>
</dbReference>
<dbReference type="InterPro" id="IPR047296">
    <property type="entry name" value="GIY-YIG_UvrC_Cho"/>
</dbReference>
<dbReference type="SUPFAM" id="SSF47781">
    <property type="entry name" value="RuvA domain 2-like"/>
    <property type="match status" value="1"/>
</dbReference>
<dbReference type="RefSeq" id="WP_161552900.1">
    <property type="nucleotide sequence ID" value="NZ_AP022325.1"/>
</dbReference>
<dbReference type="KEGG" id="mfel:JPM2_0540"/>
<gene>
    <name evidence="7" type="primary">uvrC</name>
    <name evidence="7" type="ORF">JPM2_0540</name>
</gene>
<keyword evidence="8" id="KW-1185">Reference proteome</keyword>
<dbReference type="GO" id="GO:0006289">
    <property type="term" value="P:nucleotide-excision repair"/>
    <property type="evidence" value="ECO:0007669"/>
    <property type="project" value="InterPro"/>
</dbReference>
<evidence type="ECO:0000259" key="6">
    <source>
        <dbReference type="PROSITE" id="PS50164"/>
    </source>
</evidence>
<keyword evidence="1" id="KW-0963">Cytoplasm</keyword>
<dbReference type="InterPro" id="IPR010994">
    <property type="entry name" value="RuvA_2-like"/>
</dbReference>
<dbReference type="PROSITE" id="PS50164">
    <property type="entry name" value="GIY_YIG"/>
    <property type="match status" value="1"/>
</dbReference>
<dbReference type="CDD" id="cd10434">
    <property type="entry name" value="GIY-YIG_UvrC_Cho"/>
    <property type="match status" value="1"/>
</dbReference>
<evidence type="ECO:0000256" key="2">
    <source>
        <dbReference type="ARBA" id="ARBA00022763"/>
    </source>
</evidence>
<dbReference type="InterPro" id="IPR000305">
    <property type="entry name" value="GIY-YIG_endonuc"/>
</dbReference>
<dbReference type="FunFam" id="3.40.1440.10:FF:000001">
    <property type="entry name" value="UvrABC system protein C"/>
    <property type="match status" value="1"/>
</dbReference>
<dbReference type="Pfam" id="PF01541">
    <property type="entry name" value="GIY-YIG"/>
    <property type="match status" value="1"/>
</dbReference>
<keyword evidence="3" id="KW-0228">DNA excision</keyword>
<name>A0A809RTI0_9BACT</name>
<dbReference type="PANTHER" id="PTHR30562:SF1">
    <property type="entry name" value="UVRABC SYSTEM PROTEIN C"/>
    <property type="match status" value="1"/>
</dbReference>
<evidence type="ECO:0000256" key="3">
    <source>
        <dbReference type="ARBA" id="ARBA00022769"/>
    </source>
</evidence>